<dbReference type="InterPro" id="IPR023381">
    <property type="entry name" value="YP001051499.1-like_dom_sf"/>
</dbReference>
<gene>
    <name evidence="1" type="ORF">GO495_11750</name>
</gene>
<protein>
    <recommendedName>
        <fullName evidence="3">DUF416 family protein</fullName>
    </recommendedName>
</protein>
<evidence type="ECO:0000313" key="1">
    <source>
        <dbReference type="EMBL" id="MVT41259.1"/>
    </source>
</evidence>
<evidence type="ECO:0008006" key="3">
    <source>
        <dbReference type="Google" id="ProtNLM"/>
    </source>
</evidence>
<evidence type="ECO:0000313" key="2">
    <source>
        <dbReference type="Proteomes" id="UP000468388"/>
    </source>
</evidence>
<dbReference type="Proteomes" id="UP000468388">
    <property type="component" value="Unassembled WGS sequence"/>
</dbReference>
<accession>A0A6N8JAI4</accession>
<dbReference type="RefSeq" id="WP_157299868.1">
    <property type="nucleotide sequence ID" value="NZ_BAAAZB010000007.1"/>
</dbReference>
<dbReference type="AlphaFoldDB" id="A0A6N8JAI4"/>
<comment type="caution">
    <text evidence="1">The sequence shown here is derived from an EMBL/GenBank/DDBJ whole genome shotgun (WGS) entry which is preliminary data.</text>
</comment>
<dbReference type="EMBL" id="WRXO01000002">
    <property type="protein sequence ID" value="MVT41259.1"/>
    <property type="molecule type" value="Genomic_DNA"/>
</dbReference>
<dbReference type="OrthoDB" id="654469at2"/>
<organism evidence="1 2">
    <name type="scientific">Chitinophaga oryziterrae</name>
    <dbReference type="NCBI Taxonomy" id="1031224"/>
    <lineage>
        <taxon>Bacteria</taxon>
        <taxon>Pseudomonadati</taxon>
        <taxon>Bacteroidota</taxon>
        <taxon>Chitinophagia</taxon>
        <taxon>Chitinophagales</taxon>
        <taxon>Chitinophagaceae</taxon>
        <taxon>Chitinophaga</taxon>
    </lineage>
</organism>
<keyword evidence="2" id="KW-1185">Reference proteome</keyword>
<dbReference type="Gene3D" id="1.20.1590.10">
    <property type="entry name" value="YP_001051499.1 domain like"/>
    <property type="match status" value="1"/>
</dbReference>
<sequence>MALPYVTYTKAVKNDLTALSFEKLLFFGTWCCEHLDNKYGSYLDELGFVKEHTLMTNTISFLWNIIDSNAVIDEAAVKKQLRMLLNMDMDYEFDFAKPKDCGVLKLMEGIERMLNYLKKKNPEDVLACAYYPLDVLNAFKNSKLDPYTTPMKSGVDDPYFKEELDTQHKLLTYLKDHNVTSADKNIFR</sequence>
<reference evidence="1 2" key="1">
    <citation type="submission" date="2019-12" db="EMBL/GenBank/DDBJ databases">
        <title>The draft genomic sequence of strain Chitinophaga oryziterrae JCM 16595.</title>
        <authorList>
            <person name="Zhang X."/>
        </authorList>
    </citation>
    <scope>NUCLEOTIDE SEQUENCE [LARGE SCALE GENOMIC DNA]</scope>
    <source>
        <strain evidence="1 2">JCM 16595</strain>
    </source>
</reference>
<proteinExistence type="predicted"/>
<name>A0A6N8JAI4_9BACT</name>